<evidence type="ECO:0000313" key="1">
    <source>
        <dbReference type="EMBL" id="MDA0176771.1"/>
    </source>
</evidence>
<dbReference type="RefSeq" id="WP_270005178.1">
    <property type="nucleotide sequence ID" value="NZ_JAPFGC010000002.1"/>
</dbReference>
<dbReference type="InterPro" id="IPR039437">
    <property type="entry name" value="FrzH/put_lumazine-bd"/>
</dbReference>
<accession>A0ABT4RY78</accession>
<dbReference type="EMBL" id="JAPFGC010000002">
    <property type="protein sequence ID" value="MDA0176771.1"/>
    <property type="molecule type" value="Genomic_DNA"/>
</dbReference>
<organism evidence="1 2">
    <name type="scientific">Mesoflavibacter profundi</name>
    <dbReference type="NCBI Taxonomy" id="2708110"/>
    <lineage>
        <taxon>Bacteria</taxon>
        <taxon>Pseudomonadati</taxon>
        <taxon>Bacteroidota</taxon>
        <taxon>Flavobacteriia</taxon>
        <taxon>Flavobacteriales</taxon>
        <taxon>Flavobacteriaceae</taxon>
        <taxon>Mesoflavibacter</taxon>
    </lineage>
</organism>
<protein>
    <submittedName>
        <fullName evidence="1">Nuclear transport factor 2 family protein</fullName>
    </submittedName>
</protein>
<reference evidence="1" key="1">
    <citation type="submission" date="2022-11" db="EMBL/GenBank/DDBJ databases">
        <title>Refractory cell wall polysaccharides provide important carbon source for microbial heterotrophs in the hadal ocean.</title>
        <authorList>
            <person name="Zhu X."/>
        </authorList>
    </citation>
    <scope>NUCLEOTIDE SEQUENCE</scope>
    <source>
        <strain evidence="1">MTRN7</strain>
    </source>
</reference>
<keyword evidence="2" id="KW-1185">Reference proteome</keyword>
<name>A0ABT4RY78_9FLAO</name>
<dbReference type="Pfam" id="PF12893">
    <property type="entry name" value="Lumazine_bd_2"/>
    <property type="match status" value="1"/>
</dbReference>
<gene>
    <name evidence="1" type="ORF">OOZ35_04605</name>
</gene>
<sequence>MKSIIYVILLLISVETFSQSEAEVKKTIETFFEGFHKQDSTLLNQVVYKDVTLQTIAINREGKTILHTEDYSKFITSILSIPKNQKFEEKLSSFDIKIDGNMANAWTPYQFWFNDQYSHCGVNSFQLIKVDNAWKIFFLVDTRRKDCTVD</sequence>
<dbReference type="Proteomes" id="UP001149142">
    <property type="component" value="Unassembled WGS sequence"/>
</dbReference>
<evidence type="ECO:0000313" key="2">
    <source>
        <dbReference type="Proteomes" id="UP001149142"/>
    </source>
</evidence>
<dbReference type="InterPro" id="IPR032710">
    <property type="entry name" value="NTF2-like_dom_sf"/>
</dbReference>
<comment type="caution">
    <text evidence="1">The sequence shown here is derived from an EMBL/GenBank/DDBJ whole genome shotgun (WGS) entry which is preliminary data.</text>
</comment>
<dbReference type="SUPFAM" id="SSF54427">
    <property type="entry name" value="NTF2-like"/>
    <property type="match status" value="1"/>
</dbReference>
<dbReference type="Gene3D" id="3.10.450.50">
    <property type="match status" value="1"/>
</dbReference>
<proteinExistence type="predicted"/>